<dbReference type="InterPro" id="IPR027417">
    <property type="entry name" value="P-loop_NTPase"/>
</dbReference>
<evidence type="ECO:0000256" key="1">
    <source>
        <dbReference type="ARBA" id="ARBA00004651"/>
    </source>
</evidence>
<dbReference type="Pfam" id="PF06472">
    <property type="entry name" value="ABC_membrane_2"/>
    <property type="match status" value="1"/>
</dbReference>
<dbReference type="Pfam" id="PF00005">
    <property type="entry name" value="ABC_tran"/>
    <property type="match status" value="1"/>
</dbReference>
<dbReference type="AlphaFoldDB" id="A0A560J0C9"/>
<feature type="transmembrane region" description="Helical" evidence="8">
    <location>
        <begin position="294"/>
        <end position="317"/>
    </location>
</feature>
<dbReference type="Gene3D" id="1.20.1560.10">
    <property type="entry name" value="ABC transporter type 1, transmembrane domain"/>
    <property type="match status" value="1"/>
</dbReference>
<dbReference type="PANTHER" id="PTHR11384:SF59">
    <property type="entry name" value="LYSOSOMAL COBALAMIN TRANSPORTER ABCD4"/>
    <property type="match status" value="1"/>
</dbReference>
<reference evidence="11 12" key="1">
    <citation type="submission" date="2019-06" db="EMBL/GenBank/DDBJ databases">
        <title>Genomic Encyclopedia of Type Strains, Phase IV (KMG-V): Genome sequencing to study the core and pangenomes of soil and plant-associated prokaryotes.</title>
        <authorList>
            <person name="Whitman W."/>
        </authorList>
    </citation>
    <scope>NUCLEOTIDE SEQUENCE [LARGE SCALE GENOMIC DNA]</scope>
    <source>
        <strain evidence="11 12">BR 11140</strain>
    </source>
</reference>
<dbReference type="SMART" id="SM00382">
    <property type="entry name" value="AAA"/>
    <property type="match status" value="1"/>
</dbReference>
<gene>
    <name evidence="11" type="ORF">FBZ92_101337</name>
</gene>
<evidence type="ECO:0000256" key="7">
    <source>
        <dbReference type="ARBA" id="ARBA00023136"/>
    </source>
</evidence>
<feature type="transmembrane region" description="Helical" evidence="8">
    <location>
        <begin position="209"/>
        <end position="232"/>
    </location>
</feature>
<keyword evidence="7 8" id="KW-0472">Membrane</keyword>
<dbReference type="EMBL" id="VITT01000001">
    <property type="protein sequence ID" value="TWB64441.1"/>
    <property type="molecule type" value="Genomic_DNA"/>
</dbReference>
<evidence type="ECO:0000259" key="10">
    <source>
        <dbReference type="PROSITE" id="PS50929"/>
    </source>
</evidence>
<evidence type="ECO:0000313" key="11">
    <source>
        <dbReference type="EMBL" id="TWB64441.1"/>
    </source>
</evidence>
<feature type="transmembrane region" description="Helical" evidence="8">
    <location>
        <begin position="89"/>
        <end position="113"/>
    </location>
</feature>
<dbReference type="InterPro" id="IPR011527">
    <property type="entry name" value="ABC1_TM_dom"/>
</dbReference>
<dbReference type="OrthoDB" id="9810134at2"/>
<name>A0A560J0C9_9PROT</name>
<proteinExistence type="predicted"/>
<evidence type="ECO:0000256" key="5">
    <source>
        <dbReference type="ARBA" id="ARBA00022840"/>
    </source>
</evidence>
<dbReference type="InterPro" id="IPR003439">
    <property type="entry name" value="ABC_transporter-like_ATP-bd"/>
</dbReference>
<evidence type="ECO:0000256" key="4">
    <source>
        <dbReference type="ARBA" id="ARBA00022741"/>
    </source>
</evidence>
<keyword evidence="3 8" id="KW-0812">Transmembrane</keyword>
<dbReference type="PANTHER" id="PTHR11384">
    <property type="entry name" value="ATP-BINDING CASSETTE, SUB-FAMILY D MEMBER"/>
    <property type="match status" value="1"/>
</dbReference>
<feature type="domain" description="ABC transmembrane type-1" evidence="10">
    <location>
        <begin position="77"/>
        <end position="352"/>
    </location>
</feature>
<sequence>MTDSLVTDPSVQDVAITEKPPEVPPGTVWLHVKYGAAMIWRYIKADPLIGIPLIAYQFLQSTVTVTVLLKMQLGFAAIVNALAAKDGAVIYGIIWEILMYGGGMALLGVIGAWTRLALRMRMRTVLTTRLLDGWMAGNRFFHLERRTEIDYPEQRIQEDIYTFVEKVTLVGVSVVASVFGVFLYTSQLWRLSPPLVIKEIGLTQPIPGLLVYVAFALAIMMTLIVHWVGRLLTRAEVVRQRLEAQFRLEMQSIRGNGESIAFARAGGIERKRLANTFQLITLNWRSYTRANMRITLVTGLPDTFMFLLPYLICIPFVLNGKMQVGDIQIVMASFTSVYMGISAVVTQYSELAILRSAIARLHLFDQLLAMPLDSGIHVEEIADERVGVNGLKVAYPNGDPMVSLDALEIAPGQRLLVQGKSGAGKSTLLRSIAGLWPYGTGDVQVPKKARIAFLPQRNYMPDGTLASLMSYPESPDMHRDEEYVALLGEFGLARLAPQLHSYQPWSRMLSPGEQQRVAAARAILARPDFLFVDEATSALDAQFEEKLYQVLVQRLPGAAIISVAHRQSVAVYHDRGLIIENGVANVRPLVPGTA</sequence>
<keyword evidence="5 11" id="KW-0067">ATP-binding</keyword>
<evidence type="ECO:0000256" key="8">
    <source>
        <dbReference type="SAM" id="Phobius"/>
    </source>
</evidence>
<comment type="caution">
    <text evidence="11">The sequence shown here is derived from an EMBL/GenBank/DDBJ whole genome shotgun (WGS) entry which is preliminary data.</text>
</comment>
<dbReference type="GO" id="GO:0005886">
    <property type="term" value="C:plasma membrane"/>
    <property type="evidence" value="ECO:0007669"/>
    <property type="project" value="UniProtKB-SubCell"/>
</dbReference>
<feature type="domain" description="ABC transporter" evidence="9">
    <location>
        <begin position="376"/>
        <end position="594"/>
    </location>
</feature>
<evidence type="ECO:0000313" key="12">
    <source>
        <dbReference type="Proteomes" id="UP000318050"/>
    </source>
</evidence>
<dbReference type="Proteomes" id="UP000318050">
    <property type="component" value="Unassembled WGS sequence"/>
</dbReference>
<evidence type="ECO:0000256" key="2">
    <source>
        <dbReference type="ARBA" id="ARBA00022448"/>
    </source>
</evidence>
<dbReference type="InterPro" id="IPR003593">
    <property type="entry name" value="AAA+_ATPase"/>
</dbReference>
<accession>A0A560J0C9</accession>
<feature type="transmembrane region" description="Helical" evidence="8">
    <location>
        <begin position="167"/>
        <end position="189"/>
    </location>
</feature>
<organism evidence="11 12">
    <name type="scientific">Nitrospirillum amazonense</name>
    <dbReference type="NCBI Taxonomy" id="28077"/>
    <lineage>
        <taxon>Bacteria</taxon>
        <taxon>Pseudomonadati</taxon>
        <taxon>Pseudomonadota</taxon>
        <taxon>Alphaproteobacteria</taxon>
        <taxon>Rhodospirillales</taxon>
        <taxon>Azospirillaceae</taxon>
        <taxon>Nitrospirillum</taxon>
    </lineage>
</organism>
<evidence type="ECO:0000259" key="9">
    <source>
        <dbReference type="PROSITE" id="PS50893"/>
    </source>
</evidence>
<keyword evidence="6 8" id="KW-1133">Transmembrane helix</keyword>
<dbReference type="InterPro" id="IPR050835">
    <property type="entry name" value="ABC_transporter_sub-D"/>
</dbReference>
<comment type="subcellular location">
    <subcellularLocation>
        <location evidence="1">Cell membrane</location>
        <topology evidence="1">Multi-pass membrane protein</topology>
    </subcellularLocation>
</comment>
<evidence type="ECO:0000256" key="6">
    <source>
        <dbReference type="ARBA" id="ARBA00022989"/>
    </source>
</evidence>
<keyword evidence="4" id="KW-0547">Nucleotide-binding</keyword>
<protein>
    <submittedName>
        <fullName evidence="11">ATP-binding cassette transporter</fullName>
    </submittedName>
</protein>
<dbReference type="CDD" id="cd03223">
    <property type="entry name" value="ABCD_peroxisomal_ALDP"/>
    <property type="match status" value="1"/>
</dbReference>
<dbReference type="SUPFAM" id="SSF52540">
    <property type="entry name" value="P-loop containing nucleoside triphosphate hydrolases"/>
    <property type="match status" value="1"/>
</dbReference>
<dbReference type="GO" id="GO:0140359">
    <property type="term" value="F:ABC-type transporter activity"/>
    <property type="evidence" value="ECO:0007669"/>
    <property type="project" value="InterPro"/>
</dbReference>
<dbReference type="GO" id="GO:0016887">
    <property type="term" value="F:ATP hydrolysis activity"/>
    <property type="evidence" value="ECO:0007669"/>
    <property type="project" value="InterPro"/>
</dbReference>
<dbReference type="SUPFAM" id="SSF90123">
    <property type="entry name" value="ABC transporter transmembrane region"/>
    <property type="match status" value="1"/>
</dbReference>
<dbReference type="PROSITE" id="PS50893">
    <property type="entry name" value="ABC_TRANSPORTER_2"/>
    <property type="match status" value="1"/>
</dbReference>
<dbReference type="GO" id="GO:0005524">
    <property type="term" value="F:ATP binding"/>
    <property type="evidence" value="ECO:0007669"/>
    <property type="project" value="UniProtKB-KW"/>
</dbReference>
<dbReference type="PROSITE" id="PS50929">
    <property type="entry name" value="ABC_TM1F"/>
    <property type="match status" value="1"/>
</dbReference>
<feature type="transmembrane region" description="Helical" evidence="8">
    <location>
        <begin position="48"/>
        <end position="69"/>
    </location>
</feature>
<evidence type="ECO:0000256" key="3">
    <source>
        <dbReference type="ARBA" id="ARBA00022692"/>
    </source>
</evidence>
<keyword evidence="2" id="KW-0813">Transport</keyword>
<dbReference type="InterPro" id="IPR036640">
    <property type="entry name" value="ABC1_TM_sf"/>
</dbReference>
<dbReference type="Gene3D" id="3.40.50.300">
    <property type="entry name" value="P-loop containing nucleotide triphosphate hydrolases"/>
    <property type="match status" value="1"/>
</dbReference>